<feature type="compositionally biased region" description="Low complexity" evidence="1">
    <location>
        <begin position="726"/>
        <end position="739"/>
    </location>
</feature>
<reference evidence="3" key="2">
    <citation type="journal article" date="2022" name="Microbiol. Resour. Announc.">
        <title>Whole-Genome Sequence of Entomortierella parvispora E1425, a Mucoromycotan Fungus Associated with Burkholderiaceae-Related Endosymbiotic Bacteria.</title>
        <authorList>
            <person name="Herlambang A."/>
            <person name="Guo Y."/>
            <person name="Takashima Y."/>
            <person name="Narisawa K."/>
            <person name="Ohta H."/>
            <person name="Nishizawa T."/>
        </authorList>
    </citation>
    <scope>NUCLEOTIDE SEQUENCE</scope>
    <source>
        <strain evidence="3">E1425</strain>
    </source>
</reference>
<feature type="region of interest" description="Disordered" evidence="1">
    <location>
        <begin position="1"/>
        <end position="59"/>
    </location>
</feature>
<name>A0A9P3H4K9_9FUNG</name>
<dbReference type="Proteomes" id="UP000827284">
    <property type="component" value="Unassembled WGS sequence"/>
</dbReference>
<evidence type="ECO:0000259" key="2">
    <source>
        <dbReference type="SMART" id="SM01177"/>
    </source>
</evidence>
<evidence type="ECO:0000313" key="3">
    <source>
        <dbReference type="EMBL" id="GJJ69942.1"/>
    </source>
</evidence>
<feature type="compositionally biased region" description="Polar residues" evidence="1">
    <location>
        <begin position="1023"/>
        <end position="1046"/>
    </location>
</feature>
<feature type="region of interest" description="Disordered" evidence="1">
    <location>
        <begin position="350"/>
        <end position="370"/>
    </location>
</feature>
<feature type="region of interest" description="Disordered" evidence="1">
    <location>
        <begin position="121"/>
        <end position="143"/>
    </location>
</feature>
<comment type="caution">
    <text evidence="3">The sequence shown here is derived from an EMBL/GenBank/DDBJ whole genome shotgun (WGS) entry which is preliminary data.</text>
</comment>
<proteinExistence type="predicted"/>
<evidence type="ECO:0000256" key="1">
    <source>
        <dbReference type="SAM" id="MobiDB-lite"/>
    </source>
</evidence>
<feature type="compositionally biased region" description="Low complexity" evidence="1">
    <location>
        <begin position="934"/>
        <end position="959"/>
    </location>
</feature>
<feature type="region of interest" description="Disordered" evidence="1">
    <location>
        <begin position="1023"/>
        <end position="1048"/>
    </location>
</feature>
<feature type="compositionally biased region" description="Polar residues" evidence="1">
    <location>
        <begin position="785"/>
        <end position="797"/>
    </location>
</feature>
<dbReference type="OrthoDB" id="8625101at2759"/>
<sequence length="1266" mass="138031">MPVPTPPRTPPTHFAPTLQQQHSQQQHSQQHQQLHPLCQPFHPSDNGSNNVDPSISNRSASPLSHLRLYQPLSALSAVPSTSTSSTSYLTPSSIASSGDDSSLLRQRTGLELSAGAVSSHRSSSLWQPHLAHSTSSDPTPRALQNPLLQLSQSPVLQDTMPASNVFLGPSQSSAGYSASAGTITGSPDIHVTHDRAGGHQHHLPRHQYGSSNSSLSPNIGCGQRLASSLPHGPDPEVMEFISKIGQIIIKARTVSRPAPTSISLCGSGTEDSLYGLKYPPHQQNLELALQDLDLWKSNTPVHVNVLHSEQHVLLERWVISYTPAASTSSPMSPLNEPSSRNTLAAVLSPKTKPHQQQVGPYPGSLSPTTLAAPRKDTTDLVLLLQSLYTQIRSLPLQSCLTSFEEKTKLTKADLAYSITSAHEEITHVRQHNPSNYSLEDESDAPITDPSELQYTEFASSLKSTLPLEFVQSASLKVINFEASHVQWGCVRVTGMYDESVGNRIDPKDFQDLTKTQKKHHKSKTTSSSVDSEAKAERRKHRSQSTLWTQRSIPPVSPTQRTQDNESGGLTTESISKGSGGDVTPTQEIPVPQDPSPRISPGSQRPSSPVPSPQEQLHARLQSLKRNGDRLFSSLTSSRAKLDARLLGEGDQKEVPSILQDSLLPKNDLPLSSENQERMSAYQFPPPPSSPQSIPQSKRPSTIADEHLHSHPSSLLERTPKNVDFIPPKSQSQSLQQSPPFAGQHYHHSSHHPVSTSPLAHVITRRRSSRLSIVTNCNDDSPDPTRPQSPLASESLPQEQKDQHDAFVFPPGHVRRRASFQGPGPSFELDDHMLSGQSPPRPSFLRRSSLNPISTSHGDLFGSLVGSYEESILSGRMSTLPSKPLIFTAQIGALANQDYKDCPPKLRCPKHVQLEFPAVFYDYDSSSRVRNGQQSSMHPHSNSLSHSHSNSHSLSHSHSFSGLHSLHQTLPSHTVHSKPGHSHSFGHHASISPSFHSMGSLHSLGSFSSSPVLGSFFPHGGNSTLSHGSGQGSTLHHISHSVPTTQDDPVLPYVGNLDLDSGFRGSRRFARMPGGMRLPLRGQVQVMIKNPNKTVVKVFLVPYDFTDMPPGTKTFLRQKHYSTGPGMGPLSASAQNGGTLRYAIHLQFCCPAPGYVYLYRSIRVVFANRVPDGKESLRVVLEGLGLGSRTLTPGKSCSKDSSAEHDKEVDTPRPPNLEERYVKMRKGEVPFSSSKRKNNPNGLGLLDMNGDTYMFDMSAQATTVDCN</sequence>
<dbReference type="PANTHER" id="PTHR13199">
    <property type="entry name" value="GH03947P"/>
    <property type="match status" value="1"/>
</dbReference>
<organism evidence="3 4">
    <name type="scientific">Entomortierella parvispora</name>
    <dbReference type="NCBI Taxonomy" id="205924"/>
    <lineage>
        <taxon>Eukaryota</taxon>
        <taxon>Fungi</taxon>
        <taxon>Fungi incertae sedis</taxon>
        <taxon>Mucoromycota</taxon>
        <taxon>Mortierellomycotina</taxon>
        <taxon>Mortierellomycetes</taxon>
        <taxon>Mortierellales</taxon>
        <taxon>Mortierellaceae</taxon>
        <taxon>Entomortierella</taxon>
    </lineage>
</organism>
<protein>
    <recommendedName>
        <fullName evidence="2">Atos-like conserved domain-containing protein</fullName>
    </recommendedName>
</protein>
<feature type="region of interest" description="Disordered" evidence="1">
    <location>
        <begin position="79"/>
        <end position="101"/>
    </location>
</feature>
<dbReference type="EMBL" id="BQFW01000003">
    <property type="protein sequence ID" value="GJJ69942.1"/>
    <property type="molecule type" value="Genomic_DNA"/>
</dbReference>
<feature type="region of interest" description="Disordered" evidence="1">
    <location>
        <begin position="773"/>
        <end position="800"/>
    </location>
</feature>
<feature type="compositionally biased region" description="Polar residues" evidence="1">
    <location>
        <begin position="543"/>
        <end position="576"/>
    </location>
</feature>
<dbReference type="Gene3D" id="3.30.900.10">
    <property type="entry name" value="HORMA domain"/>
    <property type="match status" value="1"/>
</dbReference>
<feature type="region of interest" description="Disordered" evidence="1">
    <location>
        <begin position="814"/>
        <end position="849"/>
    </location>
</feature>
<feature type="region of interest" description="Disordered" evidence="1">
    <location>
        <begin position="1191"/>
        <end position="1214"/>
    </location>
</feature>
<feature type="region of interest" description="Disordered" evidence="1">
    <location>
        <begin position="499"/>
        <end position="616"/>
    </location>
</feature>
<feature type="region of interest" description="Disordered" evidence="1">
    <location>
        <begin position="196"/>
        <end position="216"/>
    </location>
</feature>
<dbReference type="InterPro" id="IPR036570">
    <property type="entry name" value="HORMA_dom_sf"/>
</dbReference>
<accession>A0A9P3H4K9</accession>
<dbReference type="AlphaFoldDB" id="A0A9P3H4K9"/>
<gene>
    <name evidence="3" type="ORF">EMPS_02291</name>
</gene>
<dbReference type="SMART" id="SM01177">
    <property type="entry name" value="DUF4210"/>
    <property type="match status" value="1"/>
</dbReference>
<dbReference type="InterPro" id="IPR051506">
    <property type="entry name" value="ATOS_Transcription_Regulators"/>
</dbReference>
<feature type="compositionally biased region" description="Low complexity" evidence="1">
    <location>
        <begin position="11"/>
        <end position="35"/>
    </location>
</feature>
<feature type="compositionally biased region" description="Low complexity" evidence="1">
    <location>
        <begin position="690"/>
        <end position="700"/>
    </location>
</feature>
<feature type="region of interest" description="Disordered" evidence="1">
    <location>
        <begin position="928"/>
        <end position="959"/>
    </location>
</feature>
<dbReference type="InterPro" id="IPR033473">
    <property type="entry name" value="Atos-like_C"/>
</dbReference>
<feature type="domain" description="Atos-like conserved" evidence="2">
    <location>
        <begin position="863"/>
        <end position="928"/>
    </location>
</feature>
<dbReference type="Pfam" id="PF13889">
    <property type="entry name" value="Chromosome_seg"/>
    <property type="match status" value="1"/>
</dbReference>
<reference evidence="3" key="1">
    <citation type="submission" date="2021-11" db="EMBL/GenBank/DDBJ databases">
        <authorList>
            <person name="Herlambang A."/>
            <person name="Guo Y."/>
            <person name="Takashima Y."/>
            <person name="Nishizawa T."/>
        </authorList>
    </citation>
    <scope>NUCLEOTIDE SEQUENCE</scope>
    <source>
        <strain evidence="3">E1425</strain>
    </source>
</reference>
<feature type="region of interest" description="Disordered" evidence="1">
    <location>
        <begin position="650"/>
        <end position="757"/>
    </location>
</feature>
<keyword evidence="4" id="KW-1185">Reference proteome</keyword>
<dbReference type="InterPro" id="IPR025261">
    <property type="entry name" value="Atos-like_cons_dom"/>
</dbReference>
<evidence type="ECO:0000313" key="4">
    <source>
        <dbReference type="Proteomes" id="UP000827284"/>
    </source>
</evidence>
<feature type="compositionally biased region" description="Basic and acidic residues" evidence="1">
    <location>
        <begin position="1196"/>
        <end position="1214"/>
    </location>
</feature>
<dbReference type="Pfam" id="PF13915">
    <property type="entry name" value="DUF4210"/>
    <property type="match status" value="1"/>
</dbReference>
<dbReference type="PANTHER" id="PTHR13199:SF11">
    <property type="entry name" value="PROTEIN ATOSSA"/>
    <property type="match status" value="1"/>
</dbReference>
<feature type="compositionally biased region" description="Pro residues" evidence="1">
    <location>
        <begin position="1"/>
        <end position="10"/>
    </location>
</feature>
<feature type="compositionally biased region" description="Polar residues" evidence="1">
    <location>
        <begin position="45"/>
        <end position="59"/>
    </location>
</feature>